<evidence type="ECO:0000256" key="1">
    <source>
        <dbReference type="ARBA" id="ARBA00022553"/>
    </source>
</evidence>
<keyword evidence="5" id="KW-1185">Reference proteome</keyword>
<dbReference type="PANTHER" id="PTHR44591:SF3">
    <property type="entry name" value="RESPONSE REGULATORY DOMAIN-CONTAINING PROTEIN"/>
    <property type="match status" value="1"/>
</dbReference>
<dbReference type="AlphaFoldDB" id="A0A2G8T597"/>
<reference evidence="4 5" key="1">
    <citation type="submission" date="2017-10" db="EMBL/GenBank/DDBJ databases">
        <title>Massilia psychrophilum sp. nov., a novel purple-pigmented bacterium isolated from Tianshan glacier, Xinjiang Municipality, China.</title>
        <authorList>
            <person name="Wang H."/>
        </authorList>
    </citation>
    <scope>NUCLEOTIDE SEQUENCE [LARGE SCALE GENOMIC DNA]</scope>
    <source>
        <strain evidence="4 5">JCM 30813</strain>
    </source>
</reference>
<keyword evidence="1 2" id="KW-0597">Phosphoprotein</keyword>
<dbReference type="RefSeq" id="WP_099914628.1">
    <property type="nucleotide sequence ID" value="NZ_BMHS01000004.1"/>
</dbReference>
<gene>
    <name evidence="4" type="ORF">CR103_03550</name>
</gene>
<feature type="modified residue" description="4-aspartylphosphate" evidence="2">
    <location>
        <position position="53"/>
    </location>
</feature>
<dbReference type="GO" id="GO:0000160">
    <property type="term" value="P:phosphorelay signal transduction system"/>
    <property type="evidence" value="ECO:0007669"/>
    <property type="project" value="InterPro"/>
</dbReference>
<accession>A0A2G8T597</accession>
<proteinExistence type="predicted"/>
<organism evidence="4 5">
    <name type="scientific">Massilia psychrophila</name>
    <dbReference type="NCBI Taxonomy" id="1603353"/>
    <lineage>
        <taxon>Bacteria</taxon>
        <taxon>Pseudomonadati</taxon>
        <taxon>Pseudomonadota</taxon>
        <taxon>Betaproteobacteria</taxon>
        <taxon>Burkholderiales</taxon>
        <taxon>Oxalobacteraceae</taxon>
        <taxon>Telluria group</taxon>
        <taxon>Massilia</taxon>
    </lineage>
</organism>
<dbReference type="Gene3D" id="3.40.50.2300">
    <property type="match status" value="1"/>
</dbReference>
<dbReference type="PROSITE" id="PS50110">
    <property type="entry name" value="RESPONSE_REGULATORY"/>
    <property type="match status" value="1"/>
</dbReference>
<evidence type="ECO:0000259" key="3">
    <source>
        <dbReference type="PROSITE" id="PS50110"/>
    </source>
</evidence>
<dbReference type="Pfam" id="PF00072">
    <property type="entry name" value="Response_reg"/>
    <property type="match status" value="1"/>
</dbReference>
<protein>
    <submittedName>
        <fullName evidence="4">Response regulator</fullName>
    </submittedName>
</protein>
<evidence type="ECO:0000256" key="2">
    <source>
        <dbReference type="PROSITE-ProRule" id="PRU00169"/>
    </source>
</evidence>
<feature type="domain" description="Response regulatory" evidence="3">
    <location>
        <begin position="2"/>
        <end position="120"/>
    </location>
</feature>
<dbReference type="OrthoDB" id="9789181at2"/>
<dbReference type="Proteomes" id="UP000228593">
    <property type="component" value="Unassembled WGS sequence"/>
</dbReference>
<name>A0A2G8T597_9BURK</name>
<comment type="caution">
    <text evidence="4">The sequence shown here is derived from an EMBL/GenBank/DDBJ whole genome shotgun (WGS) entry which is preliminary data.</text>
</comment>
<dbReference type="EMBL" id="PDOB01000003">
    <property type="protein sequence ID" value="PIL41182.1"/>
    <property type="molecule type" value="Genomic_DNA"/>
</dbReference>
<evidence type="ECO:0000313" key="5">
    <source>
        <dbReference type="Proteomes" id="UP000228593"/>
    </source>
</evidence>
<dbReference type="InterPro" id="IPR011006">
    <property type="entry name" value="CheY-like_superfamily"/>
</dbReference>
<dbReference type="SUPFAM" id="SSF52172">
    <property type="entry name" value="CheY-like"/>
    <property type="match status" value="1"/>
</dbReference>
<dbReference type="InterPro" id="IPR050595">
    <property type="entry name" value="Bact_response_regulator"/>
</dbReference>
<sequence length="238" mass="25066">MKVLVVDDDVVSRMVLMHLVDSCGAYEIYEAEDGLDAWQQLQQGLRPAILFCDLRMPRWSGMELLASVKADRAFDSMHFILASSASDHATMATANSLGADGYLAKPFEHDMVRVQMAGLAASADDVESPFATIARLGIGSERLLAYLVGFETQLEAAVAEFGAAMAAGSAGDAGADLRARLGRLHAGCVTLGLAGPAAGLDALASGQLDSVRVQAALAAALATVREQGERVRRMPVTE</sequence>
<dbReference type="PANTHER" id="PTHR44591">
    <property type="entry name" value="STRESS RESPONSE REGULATOR PROTEIN 1"/>
    <property type="match status" value="1"/>
</dbReference>
<dbReference type="SMART" id="SM00448">
    <property type="entry name" value="REC"/>
    <property type="match status" value="1"/>
</dbReference>
<dbReference type="InterPro" id="IPR001789">
    <property type="entry name" value="Sig_transdc_resp-reg_receiver"/>
</dbReference>
<evidence type="ECO:0000313" key="4">
    <source>
        <dbReference type="EMBL" id="PIL41182.1"/>
    </source>
</evidence>